<dbReference type="RefSeq" id="WP_094996455.1">
    <property type="nucleotide sequence ID" value="NZ_BMJL01000009.1"/>
</dbReference>
<dbReference type="Proteomes" id="UP000215244">
    <property type="component" value="Chromosome"/>
</dbReference>
<protein>
    <submittedName>
        <fullName evidence="1">Uncharacterized protein</fullName>
    </submittedName>
</protein>
<sequence length="196" mass="21426">MNKLTTILLFLVGANVSFLSAQVAPGIKLGYNESRISKTRLEPKSGLYIGGFIDIPLSARYSIQPEILYSSQGGTSISPDYGDVQIDYLSIMAANKLYVGPNKGFHFNLGLGLDVNLKNNFVNLFNGDGDGEISPFDMVVFGGIGYEFDFGLTLEARYKQGTVSVDFFGSDDFYEEDGSNLNGVFQLGASYKFKLK</sequence>
<keyword evidence="2" id="KW-1185">Reference proteome</keyword>
<evidence type="ECO:0000313" key="1">
    <source>
        <dbReference type="EMBL" id="ASV29832.1"/>
    </source>
</evidence>
<dbReference type="InterPro" id="IPR011250">
    <property type="entry name" value="OMP/PagP_B-barrel"/>
</dbReference>
<reference evidence="1 2" key="1">
    <citation type="submission" date="2017-08" db="EMBL/GenBank/DDBJ databases">
        <title>The complete genome sequence of Maribacter sp. B1, isolated from deep-sea sediment.</title>
        <authorList>
            <person name="Wu Y.-H."/>
            <person name="Cheng H."/>
            <person name="Xu X.-W."/>
        </authorList>
    </citation>
    <scope>NUCLEOTIDE SEQUENCE [LARGE SCALE GENOMIC DNA]</scope>
    <source>
        <strain evidence="1 2">B1</strain>
    </source>
</reference>
<evidence type="ECO:0000313" key="2">
    <source>
        <dbReference type="Proteomes" id="UP000215244"/>
    </source>
</evidence>
<organism evidence="1 2">
    <name type="scientific">Maribacter cobaltidurans</name>
    <dbReference type="NCBI Taxonomy" id="1178778"/>
    <lineage>
        <taxon>Bacteria</taxon>
        <taxon>Pseudomonadati</taxon>
        <taxon>Bacteroidota</taxon>
        <taxon>Flavobacteriia</taxon>
        <taxon>Flavobacteriales</taxon>
        <taxon>Flavobacteriaceae</taxon>
        <taxon>Maribacter</taxon>
    </lineage>
</organism>
<dbReference type="OrthoDB" id="947434at2"/>
<name>A0A223V3D1_9FLAO</name>
<proteinExistence type="predicted"/>
<dbReference type="Pfam" id="PF13568">
    <property type="entry name" value="OMP_b-brl_2"/>
    <property type="match status" value="1"/>
</dbReference>
<dbReference type="EMBL" id="CP022957">
    <property type="protein sequence ID" value="ASV29832.1"/>
    <property type="molecule type" value="Genomic_DNA"/>
</dbReference>
<dbReference type="AlphaFoldDB" id="A0A223V3D1"/>
<dbReference type="KEGG" id="marb:CJ263_06145"/>
<dbReference type="SUPFAM" id="SSF56925">
    <property type="entry name" value="OMPA-like"/>
    <property type="match status" value="1"/>
</dbReference>
<dbReference type="InterPro" id="IPR025665">
    <property type="entry name" value="Beta-barrel_OMP_2"/>
</dbReference>
<gene>
    <name evidence="1" type="ORF">CJ263_06145</name>
</gene>
<accession>A0A223V3D1</accession>